<gene>
    <name evidence="3" type="ORF">KDK95_09645</name>
</gene>
<keyword evidence="2" id="KW-1133">Transmembrane helix</keyword>
<reference evidence="3" key="1">
    <citation type="submission" date="2021-04" db="EMBL/GenBank/DDBJ databases">
        <title>Genome based classification of Actinospica acidithermotolerans sp. nov., an actinobacterium isolated from an Indonesian hot spring.</title>
        <authorList>
            <person name="Kusuma A.B."/>
            <person name="Putra K.E."/>
            <person name="Nafisah S."/>
            <person name="Loh J."/>
            <person name="Nouioui I."/>
            <person name="Goodfellow M."/>
        </authorList>
    </citation>
    <scope>NUCLEOTIDE SEQUENCE</scope>
    <source>
        <strain evidence="3">MGRD01-02</strain>
    </source>
</reference>
<keyword evidence="2" id="KW-0472">Membrane</keyword>
<evidence type="ECO:0000256" key="2">
    <source>
        <dbReference type="SAM" id="Phobius"/>
    </source>
</evidence>
<feature type="transmembrane region" description="Helical" evidence="2">
    <location>
        <begin position="34"/>
        <end position="53"/>
    </location>
</feature>
<dbReference type="RefSeq" id="WP_212517715.1">
    <property type="nucleotide sequence ID" value="NZ_JAGSOH010000019.1"/>
</dbReference>
<dbReference type="AlphaFoldDB" id="A0A941E7L9"/>
<feature type="transmembrane region" description="Helical" evidence="2">
    <location>
        <begin position="73"/>
        <end position="90"/>
    </location>
</feature>
<feature type="transmembrane region" description="Helical" evidence="2">
    <location>
        <begin position="6"/>
        <end position="25"/>
    </location>
</feature>
<evidence type="ECO:0000313" key="4">
    <source>
        <dbReference type="Proteomes" id="UP000676325"/>
    </source>
</evidence>
<feature type="region of interest" description="Disordered" evidence="1">
    <location>
        <begin position="93"/>
        <end position="118"/>
    </location>
</feature>
<dbReference type="Proteomes" id="UP000676325">
    <property type="component" value="Unassembled WGS sequence"/>
</dbReference>
<comment type="caution">
    <text evidence="3">The sequence shown here is derived from an EMBL/GenBank/DDBJ whole genome shotgun (WGS) entry which is preliminary data.</text>
</comment>
<dbReference type="InterPro" id="IPR021315">
    <property type="entry name" value="Gap/Sap"/>
</dbReference>
<sequence length="226" mass="24077">MLEAVPTALVAAFSPWTLLIVAGLLNKERPLRRALVFLAAAAVVTLLVGFLVVEALGGSGLEDHQRHPTFSPAVDLGLGLAILLSVPFLARRASRPPKDKSAKPPRTSRSARKRRRRRREEAGVLAVIALGLFAGSPSPMYLASLHSVSKGQPDAVASTFEVLLIAFLVLLMAEIPILLYAASPERTTAFLTSANAWLALHGRMLVVFGAAAVGSYFTIEGLAHLL</sequence>
<name>A0A941E7L9_9ACTN</name>
<dbReference type="EMBL" id="JAGSOH010000019">
    <property type="protein sequence ID" value="MBR7826566.1"/>
    <property type="molecule type" value="Genomic_DNA"/>
</dbReference>
<evidence type="ECO:0000256" key="1">
    <source>
        <dbReference type="SAM" id="MobiDB-lite"/>
    </source>
</evidence>
<organism evidence="3 4">
    <name type="scientific">Actinospica acidithermotolerans</name>
    <dbReference type="NCBI Taxonomy" id="2828514"/>
    <lineage>
        <taxon>Bacteria</taxon>
        <taxon>Bacillati</taxon>
        <taxon>Actinomycetota</taxon>
        <taxon>Actinomycetes</taxon>
        <taxon>Catenulisporales</taxon>
        <taxon>Actinospicaceae</taxon>
        <taxon>Actinospica</taxon>
    </lineage>
</organism>
<feature type="compositionally biased region" description="Basic residues" evidence="1">
    <location>
        <begin position="109"/>
        <end position="118"/>
    </location>
</feature>
<proteinExistence type="predicted"/>
<accession>A0A941E7L9</accession>
<protein>
    <submittedName>
        <fullName evidence="3">GAP family protein</fullName>
    </submittedName>
</protein>
<evidence type="ECO:0000313" key="3">
    <source>
        <dbReference type="EMBL" id="MBR7826566.1"/>
    </source>
</evidence>
<feature type="transmembrane region" description="Helical" evidence="2">
    <location>
        <begin position="194"/>
        <end position="219"/>
    </location>
</feature>
<dbReference type="Pfam" id="PF11139">
    <property type="entry name" value="SfLAP"/>
    <property type="match status" value="1"/>
</dbReference>
<feature type="transmembrane region" description="Helical" evidence="2">
    <location>
        <begin position="162"/>
        <end position="182"/>
    </location>
</feature>
<keyword evidence="2" id="KW-0812">Transmembrane</keyword>
<feature type="transmembrane region" description="Helical" evidence="2">
    <location>
        <begin position="122"/>
        <end position="142"/>
    </location>
</feature>
<keyword evidence="4" id="KW-1185">Reference proteome</keyword>